<evidence type="ECO:0000313" key="4">
    <source>
        <dbReference type="Proteomes" id="UP001147733"/>
    </source>
</evidence>
<comment type="caution">
    <text evidence="3">The sequence shown here is derived from an EMBL/GenBank/DDBJ whole genome shotgun (WGS) entry which is preliminary data.</text>
</comment>
<dbReference type="Gene3D" id="3.20.20.100">
    <property type="entry name" value="NADP-dependent oxidoreductase domain"/>
    <property type="match status" value="1"/>
</dbReference>
<dbReference type="OrthoDB" id="37537at2759"/>
<dbReference type="Pfam" id="PF00248">
    <property type="entry name" value="Aldo_ket_red"/>
    <property type="match status" value="1"/>
</dbReference>
<evidence type="ECO:0000259" key="2">
    <source>
        <dbReference type="Pfam" id="PF00248"/>
    </source>
</evidence>
<dbReference type="InterPro" id="IPR023210">
    <property type="entry name" value="NADP_OxRdtase_dom"/>
</dbReference>
<dbReference type="PANTHER" id="PTHR43625:SF40">
    <property type="entry name" value="ALDO-KETO REDUCTASE YAKC [NADP(+)]"/>
    <property type="match status" value="1"/>
</dbReference>
<dbReference type="GeneID" id="81382400"/>
<dbReference type="AlphaFoldDB" id="A0A9W9P4E2"/>
<reference evidence="3" key="1">
    <citation type="submission" date="2022-11" db="EMBL/GenBank/DDBJ databases">
        <authorList>
            <person name="Petersen C."/>
        </authorList>
    </citation>
    <scope>NUCLEOTIDE SEQUENCE</scope>
    <source>
        <strain evidence="3">IBT 23319</strain>
    </source>
</reference>
<name>A0A9W9P4E2_PENCI</name>
<dbReference type="Proteomes" id="UP001147733">
    <property type="component" value="Unassembled WGS sequence"/>
</dbReference>
<evidence type="ECO:0000313" key="3">
    <source>
        <dbReference type="EMBL" id="KAJ5235145.1"/>
    </source>
</evidence>
<evidence type="ECO:0000256" key="1">
    <source>
        <dbReference type="ARBA" id="ARBA00023002"/>
    </source>
</evidence>
<sequence>MSTLQRALGREGPQVSSMGLGFGSLSGFYGPPGTLDERLDLLDHAYSSGLRFWDLADIYGDSEVLAGTWFNRSGKRDNVFLATKFGLQQEPNGLHRFKSDPQYVRDACERSLERLGVDTIDLYYCHRVDGVTPIEKTVQAMAELKKEGKIRHLGLSDVSETTLRRAHAIHPITAVQIEYSLFTLDAETPESNILATCNELGVAVVAFSPIGRGILTGQFQSHNDIPEGDLRRRYPKYAEGNFPEILRLVRKLEEIASSHESTAAQVALAWLLAQGPHVFPTPGTKSTTRMDENVAATRLQLKDQELQEIRDIAASLKIEGTRYPAARMATLSTDTPPLNQSG</sequence>
<dbReference type="InterPro" id="IPR020471">
    <property type="entry name" value="AKR"/>
</dbReference>
<dbReference type="PRINTS" id="PR00069">
    <property type="entry name" value="ALDKETRDTASE"/>
</dbReference>
<proteinExistence type="predicted"/>
<gene>
    <name evidence="3" type="ORF">N7469_004313</name>
</gene>
<feature type="domain" description="NADP-dependent oxidoreductase" evidence="2">
    <location>
        <begin position="18"/>
        <end position="312"/>
    </location>
</feature>
<protein>
    <submittedName>
        <fullName evidence="3">Aldo/keto reductase</fullName>
    </submittedName>
</protein>
<organism evidence="3 4">
    <name type="scientific">Penicillium citrinum</name>
    <dbReference type="NCBI Taxonomy" id="5077"/>
    <lineage>
        <taxon>Eukaryota</taxon>
        <taxon>Fungi</taxon>
        <taxon>Dikarya</taxon>
        <taxon>Ascomycota</taxon>
        <taxon>Pezizomycotina</taxon>
        <taxon>Eurotiomycetes</taxon>
        <taxon>Eurotiomycetidae</taxon>
        <taxon>Eurotiales</taxon>
        <taxon>Aspergillaceae</taxon>
        <taxon>Penicillium</taxon>
    </lineage>
</organism>
<keyword evidence="4" id="KW-1185">Reference proteome</keyword>
<dbReference type="InterPro" id="IPR036812">
    <property type="entry name" value="NAD(P)_OxRdtase_dom_sf"/>
</dbReference>
<dbReference type="SUPFAM" id="SSF51430">
    <property type="entry name" value="NAD(P)-linked oxidoreductase"/>
    <property type="match status" value="1"/>
</dbReference>
<dbReference type="GO" id="GO:0005737">
    <property type="term" value="C:cytoplasm"/>
    <property type="evidence" value="ECO:0007669"/>
    <property type="project" value="TreeGrafter"/>
</dbReference>
<accession>A0A9W9P4E2</accession>
<keyword evidence="1" id="KW-0560">Oxidoreductase</keyword>
<dbReference type="EMBL" id="JAPQKT010000003">
    <property type="protein sequence ID" value="KAJ5235145.1"/>
    <property type="molecule type" value="Genomic_DNA"/>
</dbReference>
<dbReference type="GO" id="GO:0016491">
    <property type="term" value="F:oxidoreductase activity"/>
    <property type="evidence" value="ECO:0007669"/>
    <property type="project" value="UniProtKB-KW"/>
</dbReference>
<dbReference type="InterPro" id="IPR050791">
    <property type="entry name" value="Aldo-Keto_reductase"/>
</dbReference>
<dbReference type="PANTHER" id="PTHR43625">
    <property type="entry name" value="AFLATOXIN B1 ALDEHYDE REDUCTASE"/>
    <property type="match status" value="1"/>
</dbReference>
<dbReference type="RefSeq" id="XP_056502645.1">
    <property type="nucleotide sequence ID" value="XM_056643233.1"/>
</dbReference>
<reference evidence="3" key="2">
    <citation type="journal article" date="2023" name="IMA Fungus">
        <title>Comparative genomic study of the Penicillium genus elucidates a diverse pangenome and 15 lateral gene transfer events.</title>
        <authorList>
            <person name="Petersen C."/>
            <person name="Sorensen T."/>
            <person name="Nielsen M.R."/>
            <person name="Sondergaard T.E."/>
            <person name="Sorensen J.L."/>
            <person name="Fitzpatrick D.A."/>
            <person name="Frisvad J.C."/>
            <person name="Nielsen K.L."/>
        </authorList>
    </citation>
    <scope>NUCLEOTIDE SEQUENCE</scope>
    <source>
        <strain evidence="3">IBT 23319</strain>
    </source>
</reference>